<keyword evidence="2" id="KW-1185">Reference proteome</keyword>
<dbReference type="Proteomes" id="UP000027730">
    <property type="component" value="Unassembled WGS sequence"/>
</dbReference>
<evidence type="ECO:0000313" key="2">
    <source>
        <dbReference type="Proteomes" id="UP000027730"/>
    </source>
</evidence>
<dbReference type="GeneID" id="25413749"/>
<gene>
    <name evidence="1" type="ORF">M436DRAFT_64738</name>
</gene>
<organism evidence="1 2">
    <name type="scientific">Aureobasidium namibiae CBS 147.97</name>
    <dbReference type="NCBI Taxonomy" id="1043004"/>
    <lineage>
        <taxon>Eukaryota</taxon>
        <taxon>Fungi</taxon>
        <taxon>Dikarya</taxon>
        <taxon>Ascomycota</taxon>
        <taxon>Pezizomycotina</taxon>
        <taxon>Dothideomycetes</taxon>
        <taxon>Dothideomycetidae</taxon>
        <taxon>Dothideales</taxon>
        <taxon>Saccotheciaceae</taxon>
        <taxon>Aureobasidium</taxon>
    </lineage>
</organism>
<dbReference type="HOGENOM" id="CLU_657173_0_0_1"/>
<proteinExistence type="predicted"/>
<dbReference type="OrthoDB" id="3819513at2759"/>
<accession>A0A074WFX4</accession>
<evidence type="ECO:0000313" key="1">
    <source>
        <dbReference type="EMBL" id="KEQ71928.1"/>
    </source>
</evidence>
<protein>
    <submittedName>
        <fullName evidence="1">Uncharacterized protein</fullName>
    </submittedName>
</protein>
<dbReference type="RefSeq" id="XP_013426309.1">
    <property type="nucleotide sequence ID" value="XM_013570855.1"/>
</dbReference>
<sequence>MKSLRPDELPPCFVDPNGDTIISVPYMVCAFDFGTLEMRISSDKLIAVSSYFAATLKPEWLHNKVTGTENCSDGIARVMKRYELELDQDGKDILVGKTAATDPKLRIVSAVTTIQTSNPVSQLSLRERNDRLNTMSTVNLLGFSMLCDFPDQSDHLLMDRLRQCVRVVPLSGIVQCLLGWIDYYGTFTEMRERLLQFITSEIPGDEIRRSTLFYLRVACVLRDKSFFSWILDKNPFFSNEVWFGRSSLDTRLGLGLWTSEFERDLNFFGFVLRHLQDQPGRVQPPGRGTAPADERDIVSTSLFSHAASAQVQYEYINPSILALHSIAVSQDVEITYSHHVTTLTLTNVTRWLRNALITAKQEIAQHITVDHSEPFGFRINDHNSFPWDYRLGEDTDQTLFNLIATSNPFEVGEDLEFN</sequence>
<name>A0A074WFX4_9PEZI</name>
<dbReference type="EMBL" id="KL584712">
    <property type="protein sequence ID" value="KEQ71928.1"/>
    <property type="molecule type" value="Genomic_DNA"/>
</dbReference>
<reference evidence="1 2" key="1">
    <citation type="journal article" date="2014" name="BMC Genomics">
        <title>Genome sequencing of four Aureobasidium pullulans varieties: biotechnological potential, stress tolerance, and description of new species.</title>
        <authorList>
            <person name="Gostin Ar C."/>
            <person name="Ohm R.A."/>
            <person name="Kogej T."/>
            <person name="Sonjak S."/>
            <person name="Turk M."/>
            <person name="Zajc J."/>
            <person name="Zalar P."/>
            <person name="Grube M."/>
            <person name="Sun H."/>
            <person name="Han J."/>
            <person name="Sharma A."/>
            <person name="Chiniquy J."/>
            <person name="Ngan C.Y."/>
            <person name="Lipzen A."/>
            <person name="Barry K."/>
            <person name="Grigoriev I.V."/>
            <person name="Gunde-Cimerman N."/>
        </authorList>
    </citation>
    <scope>NUCLEOTIDE SEQUENCE [LARGE SCALE GENOMIC DNA]</scope>
    <source>
        <strain evidence="1 2">CBS 147.97</strain>
    </source>
</reference>
<dbReference type="AlphaFoldDB" id="A0A074WFX4"/>